<evidence type="ECO:0000256" key="1">
    <source>
        <dbReference type="SAM" id="SignalP"/>
    </source>
</evidence>
<reference evidence="2" key="1">
    <citation type="submission" date="2023-06" db="EMBL/GenBank/DDBJ databases">
        <title>Draft genome sequence of Nocardioides sp. SOB77.</title>
        <authorList>
            <person name="Zhang G."/>
        </authorList>
    </citation>
    <scope>NUCLEOTIDE SEQUENCE</scope>
    <source>
        <strain evidence="2">SOB77</strain>
    </source>
</reference>
<sequence length="450" mass="47067">MTDSSRDRRGAWVQALLAALVVAAALVAAPVPAAAAPQQDGPVWTQPQGLAPSHLQPDFPTAVAVGQGGRVLAVFGCNRGRGATARRALCARWREWDGRMGPTLTLGDAASGAAEDAPVDAAISTEGIATVVWETAAGLQLRRVRAGGRLGGEQLLATGRVETVAVTAGDAGSVAVTWAQDQARSDPAPVTDGVRVRVVSARGVAGPTTVLPGNTVHRVVPVPGGGDLGYAVLTSDAGLTRSVARYDLTEVAEDGTVRATTVVDDATVGVDVATRHTGALVLAWWRSEGDERVLTVRRYPQGLAGPSRTFRAGPVHPRGGEAVLANTFDGLQLVFSTERGRRVGVVPWSGGKPLRHVPLAAGGEVHAARDRLVLLHPVASVVGQYVEVRTWDGTRLSRPKRVLVDDRFDNECGDSRFDIASAHGHVAVVNVRELGCVRSGLVRAQVVVRD</sequence>
<feature type="signal peptide" evidence="1">
    <location>
        <begin position="1"/>
        <end position="35"/>
    </location>
</feature>
<keyword evidence="3" id="KW-1185">Reference proteome</keyword>
<dbReference type="EMBL" id="JAUHJQ010000003">
    <property type="protein sequence ID" value="MDN4173198.1"/>
    <property type="molecule type" value="Genomic_DNA"/>
</dbReference>
<dbReference type="PROSITE" id="PS51318">
    <property type="entry name" value="TAT"/>
    <property type="match status" value="1"/>
</dbReference>
<proteinExistence type="predicted"/>
<accession>A0ABT8FET7</accession>
<dbReference type="InterPro" id="IPR006311">
    <property type="entry name" value="TAT_signal"/>
</dbReference>
<comment type="caution">
    <text evidence="2">The sequence shown here is derived from an EMBL/GenBank/DDBJ whole genome shotgun (WGS) entry which is preliminary data.</text>
</comment>
<feature type="chain" id="PRO_5046077065" description="PH domain-containing protein" evidence="1">
    <location>
        <begin position="36"/>
        <end position="450"/>
    </location>
</feature>
<evidence type="ECO:0000313" key="2">
    <source>
        <dbReference type="EMBL" id="MDN4173198.1"/>
    </source>
</evidence>
<name>A0ABT8FET7_9ACTN</name>
<protein>
    <recommendedName>
        <fullName evidence="4">PH domain-containing protein</fullName>
    </recommendedName>
</protein>
<evidence type="ECO:0000313" key="3">
    <source>
        <dbReference type="Proteomes" id="UP001168620"/>
    </source>
</evidence>
<dbReference type="RefSeq" id="WP_300952310.1">
    <property type="nucleotide sequence ID" value="NZ_JAUHJQ010000003.1"/>
</dbReference>
<organism evidence="2 3">
    <name type="scientific">Nocardioides oceani</name>
    <dbReference type="NCBI Taxonomy" id="3058369"/>
    <lineage>
        <taxon>Bacteria</taxon>
        <taxon>Bacillati</taxon>
        <taxon>Actinomycetota</taxon>
        <taxon>Actinomycetes</taxon>
        <taxon>Propionibacteriales</taxon>
        <taxon>Nocardioidaceae</taxon>
        <taxon>Nocardioides</taxon>
    </lineage>
</organism>
<gene>
    <name evidence="2" type="ORF">QWY28_09615</name>
</gene>
<dbReference type="Proteomes" id="UP001168620">
    <property type="component" value="Unassembled WGS sequence"/>
</dbReference>
<evidence type="ECO:0008006" key="4">
    <source>
        <dbReference type="Google" id="ProtNLM"/>
    </source>
</evidence>
<keyword evidence="1" id="KW-0732">Signal</keyword>